<evidence type="ECO:0008006" key="4">
    <source>
        <dbReference type="Google" id="ProtNLM"/>
    </source>
</evidence>
<reference evidence="3" key="1">
    <citation type="submission" date="2017-11" db="EMBL/GenBank/DDBJ databases">
        <authorList>
            <person name="Chan K.G."/>
            <person name="Lee L.S."/>
        </authorList>
    </citation>
    <scope>NUCLEOTIDE SEQUENCE [LARGE SCALE GENOMIC DNA]</scope>
    <source>
        <strain evidence="3">DSM 100970</strain>
    </source>
</reference>
<keyword evidence="1" id="KW-0732">Signal</keyword>
<dbReference type="EMBL" id="CP024847">
    <property type="protein sequence ID" value="AUR51510.1"/>
    <property type="molecule type" value="Genomic_DNA"/>
</dbReference>
<name>A0A2I7N4X7_9NEIS</name>
<evidence type="ECO:0000313" key="2">
    <source>
        <dbReference type="EMBL" id="AUR51510.1"/>
    </source>
</evidence>
<feature type="chain" id="PRO_5014349303" description="Outer membrane protein beta-barrel domain-containing protein" evidence="1">
    <location>
        <begin position="19"/>
        <end position="263"/>
    </location>
</feature>
<dbReference type="RefSeq" id="WP_102950809.1">
    <property type="nucleotide sequence ID" value="NZ_CP024847.1"/>
</dbReference>
<protein>
    <recommendedName>
        <fullName evidence="4">Outer membrane protein beta-barrel domain-containing protein</fullName>
    </recommendedName>
</protein>
<organism evidence="2 3">
    <name type="scientific">Aquella oligotrophica</name>
    <dbReference type="NCBI Taxonomy" id="2067065"/>
    <lineage>
        <taxon>Bacteria</taxon>
        <taxon>Pseudomonadati</taxon>
        <taxon>Pseudomonadota</taxon>
        <taxon>Betaproteobacteria</taxon>
        <taxon>Neisseriales</taxon>
        <taxon>Neisseriaceae</taxon>
        <taxon>Aquella</taxon>
    </lineage>
</organism>
<gene>
    <name evidence="2" type="ORF">CUN60_04135</name>
</gene>
<proteinExistence type="predicted"/>
<evidence type="ECO:0000256" key="1">
    <source>
        <dbReference type="SAM" id="SignalP"/>
    </source>
</evidence>
<keyword evidence="3" id="KW-1185">Reference proteome</keyword>
<evidence type="ECO:0000313" key="3">
    <source>
        <dbReference type="Proteomes" id="UP000236655"/>
    </source>
</evidence>
<dbReference type="Proteomes" id="UP000236655">
    <property type="component" value="Chromosome"/>
</dbReference>
<feature type="signal peptide" evidence="1">
    <location>
        <begin position="1"/>
        <end position="18"/>
    </location>
</feature>
<dbReference type="AlphaFoldDB" id="A0A2I7N4X7"/>
<accession>A0A2I7N4X7</accession>
<dbReference type="KEGG" id="nba:CUN60_04135"/>
<sequence length="263" mass="28328">MRNLIAFSLASLFSFSYAATSSNSAQSTNEYAAFQQFDNEYNVGYATTSGNLTNGNTGGVNNSQFINLEVEHLFNVGVWFDVNASLLTYYSQAVDPAVSSLGSTTGSQPNFGGINASVGYAFAVVPDHLLLIPYGLVGRNTNLSSYTLNNAGTTTNLTQDYFWTFGIGGRVDFRINDVFDVYLDQNAVYNASQAPVTQGLAPNDNYLYTTTLGAKFNVWRSLQLGAKGFYQNSYYTQSLVGAGASVWVPQSTVGGLVSIGLTY</sequence>